<keyword evidence="10" id="KW-1185">Reference proteome</keyword>
<dbReference type="Pfam" id="PF13424">
    <property type="entry name" value="TPR_12"/>
    <property type="match status" value="1"/>
</dbReference>
<dbReference type="Gene3D" id="1.25.40.10">
    <property type="entry name" value="Tetratricopeptide repeat domain"/>
    <property type="match status" value="1"/>
</dbReference>
<dbReference type="STRING" id="269621.A0A238F769"/>
<dbReference type="PANTHER" id="PTHR12558">
    <property type="entry name" value="CELL DIVISION CYCLE 16,23,27"/>
    <property type="match status" value="1"/>
</dbReference>
<dbReference type="PANTHER" id="PTHR12558:SF9">
    <property type="entry name" value="CELL DIVISION CYCLE PROTEIN 16 HOMOLOG"/>
    <property type="match status" value="1"/>
</dbReference>
<keyword evidence="3" id="KW-0498">Mitosis</keyword>
<organism evidence="9 10">
    <name type="scientific">Microbotryum intermedium</name>
    <dbReference type="NCBI Taxonomy" id="269621"/>
    <lineage>
        <taxon>Eukaryota</taxon>
        <taxon>Fungi</taxon>
        <taxon>Dikarya</taxon>
        <taxon>Basidiomycota</taxon>
        <taxon>Pucciniomycotina</taxon>
        <taxon>Microbotryomycetes</taxon>
        <taxon>Microbotryales</taxon>
        <taxon>Microbotryaceae</taxon>
        <taxon>Microbotryum</taxon>
    </lineage>
</organism>
<evidence type="ECO:0000313" key="10">
    <source>
        <dbReference type="Proteomes" id="UP000198372"/>
    </source>
</evidence>
<keyword evidence="6" id="KW-0131">Cell cycle</keyword>
<dbReference type="Pfam" id="PF12895">
    <property type="entry name" value="ANAPC3"/>
    <property type="match status" value="1"/>
</dbReference>
<feature type="compositionally biased region" description="Polar residues" evidence="8">
    <location>
        <begin position="50"/>
        <end position="70"/>
    </location>
</feature>
<evidence type="ECO:0000256" key="7">
    <source>
        <dbReference type="PROSITE-ProRule" id="PRU00339"/>
    </source>
</evidence>
<dbReference type="PROSITE" id="PS50293">
    <property type="entry name" value="TPR_REGION"/>
    <property type="match status" value="1"/>
</dbReference>
<evidence type="ECO:0000256" key="4">
    <source>
        <dbReference type="ARBA" id="ARBA00022786"/>
    </source>
</evidence>
<dbReference type="GO" id="GO:0005680">
    <property type="term" value="C:anaphase-promoting complex"/>
    <property type="evidence" value="ECO:0007669"/>
    <property type="project" value="UniProtKB-ARBA"/>
</dbReference>
<evidence type="ECO:0000256" key="6">
    <source>
        <dbReference type="ARBA" id="ARBA00023306"/>
    </source>
</evidence>
<dbReference type="SMART" id="SM00028">
    <property type="entry name" value="TPR"/>
    <property type="match status" value="6"/>
</dbReference>
<reference evidence="10" key="1">
    <citation type="submission" date="2016-09" db="EMBL/GenBank/DDBJ databases">
        <authorList>
            <person name="Jeantristanb JTB J.-T."/>
            <person name="Ricardo R."/>
        </authorList>
    </citation>
    <scope>NUCLEOTIDE SEQUENCE [LARGE SCALE GENOMIC DNA]</scope>
</reference>
<dbReference type="GO" id="GO:0005737">
    <property type="term" value="C:cytoplasm"/>
    <property type="evidence" value="ECO:0007669"/>
    <property type="project" value="TreeGrafter"/>
</dbReference>
<dbReference type="GO" id="GO:0045842">
    <property type="term" value="P:positive regulation of mitotic metaphase/anaphase transition"/>
    <property type="evidence" value="ECO:0007669"/>
    <property type="project" value="TreeGrafter"/>
</dbReference>
<feature type="compositionally biased region" description="Acidic residues" evidence="8">
    <location>
        <begin position="810"/>
        <end position="839"/>
    </location>
</feature>
<evidence type="ECO:0000256" key="5">
    <source>
        <dbReference type="ARBA" id="ARBA00022803"/>
    </source>
</evidence>
<dbReference type="GO" id="GO:0016567">
    <property type="term" value="P:protein ubiquitination"/>
    <property type="evidence" value="ECO:0007669"/>
    <property type="project" value="TreeGrafter"/>
</dbReference>
<dbReference type="InterPro" id="IPR011990">
    <property type="entry name" value="TPR-like_helical_dom_sf"/>
</dbReference>
<evidence type="ECO:0000256" key="1">
    <source>
        <dbReference type="ARBA" id="ARBA00022618"/>
    </source>
</evidence>
<dbReference type="GO" id="GO:0051301">
    <property type="term" value="P:cell division"/>
    <property type="evidence" value="ECO:0007669"/>
    <property type="project" value="UniProtKB-KW"/>
</dbReference>
<feature type="region of interest" description="Disordered" evidence="8">
    <location>
        <begin position="781"/>
        <end position="839"/>
    </location>
</feature>
<keyword evidence="2" id="KW-0677">Repeat</keyword>
<sequence>MSRRRGGQGSHSHSTPSSSIPPRQSPPSQSLSLSNSLSSYHHHPAHPHASTWTLPSHNPSTSTSTGTQPRTRGGSLIPTTTSVAADLSTTNTSHNLSHEQLQGLKRQRHWSTLSLSPRRQGGGGGGTPSEAGTSASKPTAKANRRYVRGPNLAAPNGMGAGQTSYGAADEDEDGHEDDEEQVEGEGGGWTRVDRMRNWRNDAMTQHLYSTAEFWGAKILATTANPDDAFWLAQTHFLTHQYAQAERILTSIRPDSSARLTDTSLACRYLAAQCQVRLGKWDDALEMVGWNGSNFILDDLDKDLEAEEGDNAGAGSADNGIKLTASTAHLRGLIHLHLGATDLAKEAFMEALTKDVKCFESFQVLVGSEMMTNAEEWEFIQGLPYTAQTEEDADFIQLMYTVRLKKMTHHEEMAIARQRLTHEFGLGDDPDVMFSLVDELYTSLRFAECYKLTSKCVMTLQGQWHRPPSLLTLRGIIAHRILSIHSSHRPTLPIHLSCMHHLPHLRSKLYLYAHSLVDNEPDDCTSWYAVGLWYFSGKRWEESRRYFGKSVLLDSRFGPAWLAFAHSYAFEGEHDQAVTAYSTALRHSQGSHLPLLFIGMQHLGLMNLTLAHEYISTARGMCEDDPLANNELGVACFHMGRYPEAIRHFNCALVLAARVQASPNAWAATHLNLGHTYRKLGRLAEAHTSFRLVISLDPRSAAAYSALGMVEHQLSHYQEAIARYHEALSIQPGDPVVCDLLNLVLEEASGLISNGRIGFPGLGEKTLRGIDRMVEELENDILLGRSPKMGGGGGGGGGREGRRGEMGLGLEQEEEVEEEEEEEENGLGDDQGDEESMDMS</sequence>
<dbReference type="InterPro" id="IPR019734">
    <property type="entry name" value="TPR_rpt"/>
</dbReference>
<proteinExistence type="predicted"/>
<gene>
    <name evidence="9" type="ORF">BQ2448_5474</name>
</gene>
<feature type="repeat" description="TPR" evidence="7">
    <location>
        <begin position="700"/>
        <end position="733"/>
    </location>
</feature>
<dbReference type="GO" id="GO:0031145">
    <property type="term" value="P:anaphase-promoting complex-dependent catabolic process"/>
    <property type="evidence" value="ECO:0007669"/>
    <property type="project" value="TreeGrafter"/>
</dbReference>
<name>A0A238F769_9BASI</name>
<protein>
    <submittedName>
        <fullName evidence="9">BQ2448_5474 protein</fullName>
    </submittedName>
</protein>
<feature type="compositionally biased region" description="Low complexity" evidence="8">
    <location>
        <begin position="10"/>
        <end position="39"/>
    </location>
</feature>
<feature type="compositionally biased region" description="Acidic residues" evidence="8">
    <location>
        <begin position="168"/>
        <end position="183"/>
    </location>
</feature>
<evidence type="ECO:0000256" key="3">
    <source>
        <dbReference type="ARBA" id="ARBA00022776"/>
    </source>
</evidence>
<evidence type="ECO:0000313" key="9">
    <source>
        <dbReference type="EMBL" id="SCV67863.1"/>
    </source>
</evidence>
<feature type="region of interest" description="Disordered" evidence="8">
    <location>
        <begin position="1"/>
        <end position="187"/>
    </location>
</feature>
<dbReference type="OrthoDB" id="10006270at2759"/>
<feature type="compositionally biased region" description="Polar residues" evidence="8">
    <location>
        <begin position="77"/>
        <end position="100"/>
    </location>
</feature>
<accession>A0A238F769</accession>
<dbReference type="AlphaFoldDB" id="A0A238F769"/>
<evidence type="ECO:0000256" key="8">
    <source>
        <dbReference type="SAM" id="MobiDB-lite"/>
    </source>
</evidence>
<evidence type="ECO:0000256" key="2">
    <source>
        <dbReference type="ARBA" id="ARBA00022737"/>
    </source>
</evidence>
<dbReference type="EMBL" id="FMSP01000002">
    <property type="protein sequence ID" value="SCV67863.1"/>
    <property type="molecule type" value="Genomic_DNA"/>
</dbReference>
<keyword evidence="5 7" id="KW-0802">TPR repeat</keyword>
<dbReference type="Proteomes" id="UP000198372">
    <property type="component" value="Unassembled WGS sequence"/>
</dbReference>
<feature type="repeat" description="TPR" evidence="7">
    <location>
        <begin position="666"/>
        <end position="699"/>
    </location>
</feature>
<keyword evidence="4" id="KW-0833">Ubl conjugation pathway</keyword>
<feature type="compositionally biased region" description="Gly residues" evidence="8">
    <location>
        <begin position="788"/>
        <end position="797"/>
    </location>
</feature>
<dbReference type="SUPFAM" id="SSF48452">
    <property type="entry name" value="TPR-like"/>
    <property type="match status" value="2"/>
</dbReference>
<keyword evidence="1" id="KW-0132">Cell division</keyword>
<dbReference type="PROSITE" id="PS50005">
    <property type="entry name" value="TPR"/>
    <property type="match status" value="2"/>
</dbReference>